<evidence type="ECO:0008006" key="3">
    <source>
        <dbReference type="Google" id="ProtNLM"/>
    </source>
</evidence>
<evidence type="ECO:0000313" key="2">
    <source>
        <dbReference type="Proteomes" id="UP000015500"/>
    </source>
</evidence>
<name>S5ZSW7_GEOG3</name>
<reference evidence="1 2" key="1">
    <citation type="journal article" date="2014" name="Genome Announc.">
        <title>Complete Genome Sequence of the Thermophilic Polychlorinated Biphenyl Degrader Geobacillus sp. Strain JF8 (NBRC 109937).</title>
        <authorList>
            <person name="Shintani M."/>
            <person name="Ohtsubo Y."/>
            <person name="Fukuda K."/>
            <person name="Hosoyama A."/>
            <person name="Ohji S."/>
            <person name="Yamazoe A."/>
            <person name="Fujita N."/>
            <person name="Nagata Y."/>
            <person name="Tsuda M."/>
            <person name="Hatta T."/>
            <person name="Kimbara K."/>
        </authorList>
    </citation>
    <scope>NUCLEOTIDE SEQUENCE [LARGE SCALE GENOMIC DNA]</scope>
    <source>
        <strain evidence="1 2">JF8</strain>
    </source>
</reference>
<gene>
    <name evidence="1" type="ORF">M493_17020</name>
</gene>
<accession>S5ZSW7</accession>
<dbReference type="Proteomes" id="UP000015500">
    <property type="component" value="Chromosome"/>
</dbReference>
<evidence type="ECO:0000313" key="1">
    <source>
        <dbReference type="EMBL" id="AGT33613.1"/>
    </source>
</evidence>
<sequence>MAVEREIPHFQIKRIYEPYAASDGTRILVDRLWPRGVLKAEARIDRWMKDIAPSPELRKWFGHQPERFAEFARMYEQELTTDATKQALVTELLSLSGTVTLLYAAKDERHNHAVVLLELLRKTAKEGFG</sequence>
<dbReference type="PATRIC" id="fig|1345697.3.peg.3363"/>
<proteinExistence type="predicted"/>
<dbReference type="STRING" id="1921421.M493_17020"/>
<dbReference type="InterPro" id="IPR052552">
    <property type="entry name" value="YeaO-like"/>
</dbReference>
<organism evidence="1 2">
    <name type="scientific">Geobacillus genomosp. 3</name>
    <dbReference type="NCBI Taxonomy" id="1921421"/>
    <lineage>
        <taxon>Bacteria</taxon>
        <taxon>Bacillati</taxon>
        <taxon>Bacillota</taxon>
        <taxon>Bacilli</taxon>
        <taxon>Bacillales</taxon>
        <taxon>Anoxybacillaceae</taxon>
        <taxon>Geobacillus</taxon>
    </lineage>
</organism>
<dbReference type="KEGG" id="gjf:M493_17020"/>
<protein>
    <recommendedName>
        <fullName evidence="3">Uroporphyrin-III C-methyltransferase</fullName>
    </recommendedName>
</protein>
<keyword evidence="2" id="KW-1185">Reference proteome</keyword>
<dbReference type="HOGENOM" id="CLU_137928_0_0_9"/>
<dbReference type="Pfam" id="PF22752">
    <property type="entry name" value="DUF488-N3i"/>
    <property type="match status" value="1"/>
</dbReference>
<dbReference type="EMBL" id="CP006254">
    <property type="protein sequence ID" value="AGT33613.1"/>
    <property type="molecule type" value="Genomic_DNA"/>
</dbReference>
<dbReference type="RefSeq" id="WP_020961400.1">
    <property type="nucleotide sequence ID" value="NC_022080.4"/>
</dbReference>
<dbReference type="PANTHER" id="PTHR36849:SF1">
    <property type="entry name" value="CYTOPLASMIC PROTEIN"/>
    <property type="match status" value="1"/>
</dbReference>
<dbReference type="OrthoDB" id="9790745at2"/>
<dbReference type="PANTHER" id="PTHR36849">
    <property type="entry name" value="CYTOPLASMIC PROTEIN-RELATED"/>
    <property type="match status" value="1"/>
</dbReference>
<dbReference type="AlphaFoldDB" id="S5ZSW7"/>